<evidence type="ECO:0008006" key="3">
    <source>
        <dbReference type="Google" id="ProtNLM"/>
    </source>
</evidence>
<sequence>MENSKIIENIKIKIAEEEVARYLGYQKDLVTDLNSDLKEVIDEEISQAYSLLETKGIYRLLSLKSISPEGVIFTESGYQFSVNTNIIKFLENAEYLLLAVVTIGPKMEQSVKENFNQNQYLRAMVRDAIGTVAVKTAGQWLNHYIEERSLQEGFELSRYFEPGSGDWDIQEQMKIFQILQPEKIGVTLNSSYMMQPAKSLSWIRGMGHNLIHSYRDEFSCQYCLLENCLFRKRRKD</sequence>
<dbReference type="Gene3D" id="3.40.109.40">
    <property type="match status" value="1"/>
</dbReference>
<dbReference type="AlphaFoldDB" id="A0A101I654"/>
<protein>
    <recommendedName>
        <fullName evidence="3">Vitamin B12 dependent methionine synthase</fullName>
    </recommendedName>
</protein>
<proteinExistence type="predicted"/>
<gene>
    <name evidence="1" type="ORF">XE02_0972</name>
</gene>
<dbReference type="SUPFAM" id="SSF56507">
    <property type="entry name" value="Methionine synthase activation domain-like"/>
    <property type="match status" value="1"/>
</dbReference>
<dbReference type="InterPro" id="IPR037010">
    <property type="entry name" value="VitB12-dep_Met_synth_activ_sf"/>
</dbReference>
<dbReference type="Proteomes" id="UP000055014">
    <property type="component" value="Unassembled WGS sequence"/>
</dbReference>
<organism evidence="1 2">
    <name type="scientific">Mesotoga infera</name>
    <dbReference type="NCBI Taxonomy" id="1236046"/>
    <lineage>
        <taxon>Bacteria</taxon>
        <taxon>Thermotogati</taxon>
        <taxon>Thermotogota</taxon>
        <taxon>Thermotogae</taxon>
        <taxon>Kosmotogales</taxon>
        <taxon>Kosmotogaceae</taxon>
        <taxon>Mesotoga</taxon>
    </lineage>
</organism>
<dbReference type="GO" id="GO:0008705">
    <property type="term" value="F:methionine synthase activity"/>
    <property type="evidence" value="ECO:0007669"/>
    <property type="project" value="InterPro"/>
</dbReference>
<dbReference type="EMBL" id="LGGW01000083">
    <property type="protein sequence ID" value="KUK89541.1"/>
    <property type="molecule type" value="Genomic_DNA"/>
</dbReference>
<name>A0A101I654_9BACT</name>
<comment type="caution">
    <text evidence="1">The sequence shown here is derived from an EMBL/GenBank/DDBJ whole genome shotgun (WGS) entry which is preliminary data.</text>
</comment>
<reference evidence="2" key="1">
    <citation type="journal article" date="2015" name="MBio">
        <title>Genome-Resolved Metagenomic Analysis Reveals Roles for Candidate Phyla and Other Microbial Community Members in Biogeochemical Transformations in Oil Reservoirs.</title>
        <authorList>
            <person name="Hu P."/>
            <person name="Tom L."/>
            <person name="Singh A."/>
            <person name="Thomas B.C."/>
            <person name="Baker B.J."/>
            <person name="Piceno Y.M."/>
            <person name="Andersen G.L."/>
            <person name="Banfield J.F."/>
        </authorList>
    </citation>
    <scope>NUCLEOTIDE SEQUENCE [LARGE SCALE GENOMIC DNA]</scope>
</reference>
<accession>A0A101I654</accession>
<evidence type="ECO:0000313" key="2">
    <source>
        <dbReference type="Proteomes" id="UP000055014"/>
    </source>
</evidence>
<dbReference type="PATRIC" id="fig|1236046.5.peg.711"/>
<evidence type="ECO:0000313" key="1">
    <source>
        <dbReference type="EMBL" id="KUK89541.1"/>
    </source>
</evidence>